<name>A0ABT1G385_9CORY</name>
<proteinExistence type="predicted"/>
<dbReference type="EMBL" id="JAMFTQ010000016">
    <property type="protein sequence ID" value="MCP1388482.1"/>
    <property type="molecule type" value="Genomic_DNA"/>
</dbReference>
<dbReference type="RefSeq" id="WP_253579127.1">
    <property type="nucleotide sequence ID" value="NZ_JAMFTQ010000016.1"/>
</dbReference>
<accession>A0ABT1G385</accession>
<organism evidence="1 2">
    <name type="scientific">Corynebacterium stercoris</name>
    <dbReference type="NCBI Taxonomy" id="2943490"/>
    <lineage>
        <taxon>Bacteria</taxon>
        <taxon>Bacillati</taxon>
        <taxon>Actinomycetota</taxon>
        <taxon>Actinomycetes</taxon>
        <taxon>Mycobacteriales</taxon>
        <taxon>Corynebacteriaceae</taxon>
        <taxon>Corynebacterium</taxon>
    </lineage>
</organism>
<evidence type="ECO:0000313" key="1">
    <source>
        <dbReference type="EMBL" id="MCP1388482.1"/>
    </source>
</evidence>
<reference evidence="1" key="1">
    <citation type="submission" date="2022-05" db="EMBL/GenBank/DDBJ databases">
        <title>Corynebacterium sp. TA-R-1 sp. nov., isolated from human feces.</title>
        <authorList>
            <person name="Shamsuzzaman M."/>
            <person name="Dahal R.H."/>
        </authorList>
    </citation>
    <scope>NUCLEOTIDE SEQUENCE</scope>
    <source>
        <strain evidence="1">TA-R-1</strain>
    </source>
</reference>
<comment type="caution">
    <text evidence="1">The sequence shown here is derived from an EMBL/GenBank/DDBJ whole genome shotgun (WGS) entry which is preliminary data.</text>
</comment>
<protein>
    <submittedName>
        <fullName evidence="1">TetR family transcriptional regulator</fullName>
    </submittedName>
</protein>
<keyword evidence="2" id="KW-1185">Reference proteome</keyword>
<sequence length="89" mass="9582">MTRALSPEQLLAIADEFCAAYKVRIRSFPALAACAAVPGARIHGVPVCGSEREAGLSLYDAILHLKPLTSHNTDFAAIARDVYLRWADG</sequence>
<gene>
    <name evidence="1" type="ORF">M5J20_09850</name>
</gene>
<evidence type="ECO:0000313" key="2">
    <source>
        <dbReference type="Proteomes" id="UP001204000"/>
    </source>
</evidence>
<dbReference type="Proteomes" id="UP001204000">
    <property type="component" value="Unassembled WGS sequence"/>
</dbReference>